<dbReference type="AlphaFoldDB" id="A0A6J2WEY0"/>
<dbReference type="Gene3D" id="2.80.10.50">
    <property type="match status" value="1"/>
</dbReference>
<feature type="compositionally biased region" description="Basic and acidic residues" evidence="4">
    <location>
        <begin position="197"/>
        <end position="209"/>
    </location>
</feature>
<keyword evidence="3" id="KW-0964">Secreted</keyword>
<evidence type="ECO:0000313" key="7">
    <source>
        <dbReference type="RefSeq" id="XP_030642799.1"/>
    </source>
</evidence>
<evidence type="ECO:0000313" key="6">
    <source>
        <dbReference type="Proteomes" id="UP000504632"/>
    </source>
</evidence>
<organism evidence="6 7">
    <name type="scientific">Chanos chanos</name>
    <name type="common">Milkfish</name>
    <name type="synonym">Mugil chanos</name>
    <dbReference type="NCBI Taxonomy" id="29144"/>
    <lineage>
        <taxon>Eukaryota</taxon>
        <taxon>Metazoa</taxon>
        <taxon>Chordata</taxon>
        <taxon>Craniata</taxon>
        <taxon>Vertebrata</taxon>
        <taxon>Euteleostomi</taxon>
        <taxon>Actinopterygii</taxon>
        <taxon>Neopterygii</taxon>
        <taxon>Teleostei</taxon>
        <taxon>Ostariophysi</taxon>
        <taxon>Gonorynchiformes</taxon>
        <taxon>Chanidae</taxon>
        <taxon>Chanos</taxon>
    </lineage>
</organism>
<comment type="subcellular location">
    <subcellularLocation>
        <location evidence="1">Secreted</location>
    </subcellularLocation>
</comment>
<dbReference type="Pfam" id="PF00167">
    <property type="entry name" value="FGF"/>
    <property type="match status" value="1"/>
</dbReference>
<dbReference type="InterPro" id="IPR008996">
    <property type="entry name" value="IL1/FGF"/>
</dbReference>
<feature type="signal peptide" evidence="5">
    <location>
        <begin position="1"/>
        <end position="23"/>
    </location>
</feature>
<evidence type="ECO:0000256" key="2">
    <source>
        <dbReference type="ARBA" id="ARBA00007936"/>
    </source>
</evidence>
<dbReference type="GO" id="GO:0005576">
    <property type="term" value="C:extracellular region"/>
    <property type="evidence" value="ECO:0007669"/>
    <property type="project" value="UniProtKB-SubCell"/>
</dbReference>
<dbReference type="InParanoid" id="A0A6J2WEY0"/>
<dbReference type="OrthoDB" id="8909943at2759"/>
<evidence type="ECO:0000256" key="5">
    <source>
        <dbReference type="SAM" id="SignalP"/>
    </source>
</evidence>
<feature type="chain" id="PRO_5026921337" evidence="5">
    <location>
        <begin position="24"/>
        <end position="254"/>
    </location>
</feature>
<reference evidence="7" key="1">
    <citation type="submission" date="2025-08" db="UniProtKB">
        <authorList>
            <consortium name="RefSeq"/>
        </authorList>
    </citation>
    <scope>IDENTIFICATION</scope>
</reference>
<dbReference type="GO" id="GO:0008083">
    <property type="term" value="F:growth factor activity"/>
    <property type="evidence" value="ECO:0007669"/>
    <property type="project" value="InterPro"/>
</dbReference>
<dbReference type="SUPFAM" id="SSF50353">
    <property type="entry name" value="Cytokine"/>
    <property type="match status" value="1"/>
</dbReference>
<feature type="compositionally biased region" description="Basic and acidic residues" evidence="4">
    <location>
        <begin position="244"/>
        <end position="254"/>
    </location>
</feature>
<evidence type="ECO:0000256" key="1">
    <source>
        <dbReference type="ARBA" id="ARBA00004613"/>
    </source>
</evidence>
<accession>A0A6J2WEY0</accession>
<dbReference type="Proteomes" id="UP000504632">
    <property type="component" value="Chromosome 1"/>
</dbReference>
<dbReference type="RefSeq" id="XP_030642799.1">
    <property type="nucleotide sequence ID" value="XM_030786939.1"/>
</dbReference>
<keyword evidence="6" id="KW-1185">Reference proteome</keyword>
<feature type="region of interest" description="Disordered" evidence="4">
    <location>
        <begin position="170"/>
        <end position="254"/>
    </location>
</feature>
<dbReference type="GeneID" id="115822959"/>
<dbReference type="InterPro" id="IPR002209">
    <property type="entry name" value="Fibroblast_GF_fam"/>
</dbReference>
<comment type="similarity">
    <text evidence="2">Belongs to the heparin-binding growth factors family.</text>
</comment>
<name>A0A6J2WEY0_CHACN</name>
<sequence length="254" mass="28711">MSAALLLLRLSLALSLLHTPAISFPIQQNTVSSSGGARAGDSKAHGPPHFTVNIYNYFLEMRMSDDVKRIVQQGPQRTMSQKKLTSKGCLSMFSVRNQRFLCVDSNGKLYTSTDRKNQDCLFHYVREKKQREILLSCRDGTLLNLREFTAHAKSPGSAETSALYVLRRHDAPREHTQNRRKRSQEVDPSDPLGSENPDTRPTYDQKQDQDQDPQQASSISKETIRSCDDPLQVLLSNSPVSPNLEKDKHEEVQE</sequence>
<evidence type="ECO:0000256" key="3">
    <source>
        <dbReference type="ARBA" id="ARBA00022525"/>
    </source>
</evidence>
<keyword evidence="5" id="KW-0732">Signal</keyword>
<protein>
    <submittedName>
        <fullName evidence="7">Fibroblast growth factor 23</fullName>
    </submittedName>
</protein>
<evidence type="ECO:0000256" key="4">
    <source>
        <dbReference type="SAM" id="MobiDB-lite"/>
    </source>
</evidence>
<gene>
    <name evidence="7" type="primary">LOC115822959</name>
</gene>
<proteinExistence type="inferred from homology"/>